<evidence type="ECO:0000313" key="3">
    <source>
        <dbReference type="Proteomes" id="UP000281431"/>
    </source>
</evidence>
<sequence length="68" mass="7260">MARADSDDEVNLLDSPTFRYGIAASTTAILLAVAFWQFDGTARWIVVALALVNAVIVPRRLAAAAKQG</sequence>
<proteinExistence type="predicted"/>
<keyword evidence="1" id="KW-0812">Transmembrane</keyword>
<evidence type="ECO:0000313" key="2">
    <source>
        <dbReference type="EMBL" id="RQG98435.1"/>
    </source>
</evidence>
<comment type="caution">
    <text evidence="2">The sequence shown here is derived from an EMBL/GenBank/DDBJ whole genome shotgun (WGS) entry which is preliminary data.</text>
</comment>
<protein>
    <submittedName>
        <fullName evidence="2">Uncharacterized protein</fullName>
    </submittedName>
</protein>
<dbReference type="EMBL" id="REFZ01000015">
    <property type="protein sequence ID" value="RQG98435.1"/>
    <property type="molecule type" value="Genomic_DNA"/>
</dbReference>
<evidence type="ECO:0000256" key="1">
    <source>
        <dbReference type="SAM" id="Phobius"/>
    </source>
</evidence>
<feature type="transmembrane region" description="Helical" evidence="1">
    <location>
        <begin position="44"/>
        <end position="62"/>
    </location>
</feature>
<name>A0A3N6PJ35_NATCH</name>
<feature type="transmembrane region" description="Helical" evidence="1">
    <location>
        <begin position="20"/>
        <end position="38"/>
    </location>
</feature>
<dbReference type="AlphaFoldDB" id="A0A3N6PJ35"/>
<reference evidence="2 3" key="1">
    <citation type="submission" date="2018-10" db="EMBL/GenBank/DDBJ databases">
        <title>Natrarchaeobius chitinivorans gen. nov., sp. nov., and Natrarchaeobius haloalkaliphilus sp. nov., alkaliphilic, chitin-utilizing haloarchaea from hypersaline alkaline lakes.</title>
        <authorList>
            <person name="Sorokin D.Y."/>
            <person name="Elcheninov A.G."/>
            <person name="Kostrikina N.A."/>
            <person name="Bale N.J."/>
            <person name="Sinninghe Damste J.S."/>
            <person name="Khijniak T.V."/>
            <person name="Kublanov I.V."/>
            <person name="Toshchakov S.V."/>
        </authorList>
    </citation>
    <scope>NUCLEOTIDE SEQUENCE [LARGE SCALE GENOMIC DNA]</scope>
    <source>
        <strain evidence="2 3">AArcht7</strain>
    </source>
</reference>
<dbReference type="OrthoDB" id="376649at2157"/>
<gene>
    <name evidence="2" type="ORF">EA472_17605</name>
</gene>
<dbReference type="Proteomes" id="UP000281431">
    <property type="component" value="Unassembled WGS sequence"/>
</dbReference>
<keyword evidence="1" id="KW-1133">Transmembrane helix</keyword>
<keyword evidence="3" id="KW-1185">Reference proteome</keyword>
<keyword evidence="1" id="KW-0472">Membrane</keyword>
<accession>A0A3N6PJ35</accession>
<organism evidence="2 3">
    <name type="scientific">Natrarchaeobius chitinivorans</name>
    <dbReference type="NCBI Taxonomy" id="1679083"/>
    <lineage>
        <taxon>Archaea</taxon>
        <taxon>Methanobacteriati</taxon>
        <taxon>Methanobacteriota</taxon>
        <taxon>Stenosarchaea group</taxon>
        <taxon>Halobacteria</taxon>
        <taxon>Halobacteriales</taxon>
        <taxon>Natrialbaceae</taxon>
        <taxon>Natrarchaeobius</taxon>
    </lineage>
</organism>